<sequence>MDDTYFIIVKGNTFKEVEGRKVMIKDIECFTHRNDDKTWNVTEAKSGMAVVKNYRLKEDAVTQAEKLIDRNYEWLLNQIAEKVAQGELSPRYA</sequence>
<proteinExistence type="predicted"/>
<dbReference type="AlphaFoldDB" id="W7YUG3"/>
<comment type="caution">
    <text evidence="1">The sequence shown here is derived from an EMBL/GenBank/DDBJ whole genome shotgun (WGS) entry which is preliminary data.</text>
</comment>
<protein>
    <submittedName>
        <fullName evidence="1">Uncharacterized protein</fullName>
    </submittedName>
</protein>
<dbReference type="OrthoDB" id="9795302at2"/>
<evidence type="ECO:0000313" key="1">
    <source>
        <dbReference type="EMBL" id="GAF10868.1"/>
    </source>
</evidence>
<reference evidence="1 2" key="1">
    <citation type="journal article" date="2014" name="Genome Announc.">
        <title>Draft Genome Sequence of Paenibacillus pini JCM 16418T, Isolated from the Rhizosphere of Pine Tree.</title>
        <authorList>
            <person name="Yuki M."/>
            <person name="Oshima K."/>
            <person name="Suda W."/>
            <person name="Oshida Y."/>
            <person name="Kitamura K."/>
            <person name="Iida Y."/>
            <person name="Hattori M."/>
            <person name="Ohkuma M."/>
        </authorList>
    </citation>
    <scope>NUCLEOTIDE SEQUENCE [LARGE SCALE GENOMIC DNA]</scope>
    <source>
        <strain evidence="1 2">JCM 16418</strain>
    </source>
</reference>
<name>W7YUG3_9BACL</name>
<accession>W7YUG3</accession>
<organism evidence="1 2">
    <name type="scientific">Paenibacillus pini JCM 16418</name>
    <dbReference type="NCBI Taxonomy" id="1236976"/>
    <lineage>
        <taxon>Bacteria</taxon>
        <taxon>Bacillati</taxon>
        <taxon>Bacillota</taxon>
        <taxon>Bacilli</taxon>
        <taxon>Bacillales</taxon>
        <taxon>Paenibacillaceae</taxon>
        <taxon>Paenibacillus</taxon>
    </lineage>
</organism>
<dbReference type="EMBL" id="BAVZ01000042">
    <property type="protein sequence ID" value="GAF10868.1"/>
    <property type="molecule type" value="Genomic_DNA"/>
</dbReference>
<keyword evidence="2" id="KW-1185">Reference proteome</keyword>
<dbReference type="RefSeq" id="WP_036653701.1">
    <property type="nucleotide sequence ID" value="NZ_BAVZ01000042.1"/>
</dbReference>
<gene>
    <name evidence="1" type="ORF">JCM16418_5096</name>
</gene>
<dbReference type="Proteomes" id="UP000019364">
    <property type="component" value="Unassembled WGS sequence"/>
</dbReference>
<dbReference type="STRING" id="1236976.JCM16418_5096"/>
<evidence type="ECO:0000313" key="2">
    <source>
        <dbReference type="Proteomes" id="UP000019364"/>
    </source>
</evidence>